<keyword evidence="2" id="KW-1185">Reference proteome</keyword>
<evidence type="ECO:0000313" key="1">
    <source>
        <dbReference type="EMBL" id="KAH8000636.1"/>
    </source>
</evidence>
<comment type="caution">
    <text evidence="1">The sequence shown here is derived from an EMBL/GenBank/DDBJ whole genome shotgun (WGS) entry which is preliminary data.</text>
</comment>
<evidence type="ECO:0000313" key="2">
    <source>
        <dbReference type="Proteomes" id="UP000827872"/>
    </source>
</evidence>
<gene>
    <name evidence="1" type="ORF">K3G42_027231</name>
</gene>
<protein>
    <submittedName>
        <fullName evidence="1">Uncharacterized protein</fullName>
    </submittedName>
</protein>
<sequence length="87" mass="10251">MEGVFTAGFFCSSKNQQDVPHRGFSGKKKVANLLLLRNWTVEELQRRLGALDPMMEQEIEEVRQRYQSKRQPILDAIEAKKRRQQNF</sequence>
<accession>A0ACB8F5U9</accession>
<dbReference type="EMBL" id="CM037618">
    <property type="protein sequence ID" value="KAH8000636.1"/>
    <property type="molecule type" value="Genomic_DNA"/>
</dbReference>
<organism evidence="1 2">
    <name type="scientific">Sphaerodactylus townsendi</name>
    <dbReference type="NCBI Taxonomy" id="933632"/>
    <lineage>
        <taxon>Eukaryota</taxon>
        <taxon>Metazoa</taxon>
        <taxon>Chordata</taxon>
        <taxon>Craniata</taxon>
        <taxon>Vertebrata</taxon>
        <taxon>Euteleostomi</taxon>
        <taxon>Lepidosauria</taxon>
        <taxon>Squamata</taxon>
        <taxon>Bifurcata</taxon>
        <taxon>Gekkota</taxon>
        <taxon>Sphaerodactylidae</taxon>
        <taxon>Sphaerodactylus</taxon>
    </lineage>
</organism>
<name>A0ACB8F5U9_9SAUR</name>
<dbReference type="Proteomes" id="UP000827872">
    <property type="component" value="Linkage Group LG05"/>
</dbReference>
<proteinExistence type="predicted"/>
<reference evidence="1" key="1">
    <citation type="submission" date="2021-08" db="EMBL/GenBank/DDBJ databases">
        <title>The first chromosome-level gecko genome reveals the dynamic sex chromosomes of Neotropical dwarf geckos (Sphaerodactylidae: Sphaerodactylus).</title>
        <authorList>
            <person name="Pinto B.J."/>
            <person name="Keating S.E."/>
            <person name="Gamble T."/>
        </authorList>
    </citation>
    <scope>NUCLEOTIDE SEQUENCE</scope>
    <source>
        <strain evidence="1">TG3544</strain>
    </source>
</reference>